<evidence type="ECO:0000256" key="8">
    <source>
        <dbReference type="ARBA" id="ARBA00023224"/>
    </source>
</evidence>
<reference evidence="11" key="1">
    <citation type="submission" date="2025-08" db="UniProtKB">
        <authorList>
            <consortium name="RefSeq"/>
        </authorList>
    </citation>
    <scope>IDENTIFICATION</scope>
    <source>
        <tissue evidence="11">Brain</tissue>
    </source>
</reference>
<dbReference type="GO" id="GO:0016020">
    <property type="term" value="C:membrane"/>
    <property type="evidence" value="ECO:0007669"/>
    <property type="project" value="UniProtKB-SubCell"/>
</dbReference>
<keyword evidence="7" id="KW-0675">Receptor</keyword>
<evidence type="ECO:0000313" key="11">
    <source>
        <dbReference type="RefSeq" id="XP_050929089.1"/>
    </source>
</evidence>
<keyword evidence="8" id="KW-0807">Transducer</keyword>
<evidence type="ECO:0000256" key="6">
    <source>
        <dbReference type="ARBA" id="ARBA00023136"/>
    </source>
</evidence>
<evidence type="ECO:0000256" key="7">
    <source>
        <dbReference type="ARBA" id="ARBA00023170"/>
    </source>
</evidence>
<protein>
    <submittedName>
        <fullName evidence="11">LOW QUALITY PROTEIN: uncharacterized protein LOC127142840</fullName>
    </submittedName>
</protein>
<dbReference type="KEGG" id="lcf:127142840"/>
<keyword evidence="6 9" id="KW-0472">Membrane</keyword>
<dbReference type="RefSeq" id="XP_050929089.1">
    <property type="nucleotide sequence ID" value="XM_051073132.1"/>
</dbReference>
<proteinExistence type="predicted"/>
<name>A0AAJ8BBZ9_LATCA</name>
<organism evidence="10 11">
    <name type="scientific">Lates calcarifer</name>
    <name type="common">Barramundi</name>
    <name type="synonym">Holocentrus calcarifer</name>
    <dbReference type="NCBI Taxonomy" id="8187"/>
    <lineage>
        <taxon>Eukaryota</taxon>
        <taxon>Metazoa</taxon>
        <taxon>Chordata</taxon>
        <taxon>Craniata</taxon>
        <taxon>Vertebrata</taxon>
        <taxon>Euteleostomi</taxon>
        <taxon>Actinopterygii</taxon>
        <taxon>Neopterygii</taxon>
        <taxon>Teleostei</taxon>
        <taxon>Neoteleostei</taxon>
        <taxon>Acanthomorphata</taxon>
        <taxon>Carangaria</taxon>
        <taxon>Carangaria incertae sedis</taxon>
        <taxon>Centropomidae</taxon>
        <taxon>Lates</taxon>
    </lineage>
</organism>
<accession>A0AAJ8BBZ9</accession>
<gene>
    <name evidence="11" type="primary">LOC127142840</name>
</gene>
<keyword evidence="4 9" id="KW-1133">Transmembrane helix</keyword>
<keyword evidence="5" id="KW-0297">G-protein coupled receptor</keyword>
<feature type="transmembrane region" description="Helical" evidence="9">
    <location>
        <begin position="126"/>
        <end position="143"/>
    </location>
</feature>
<keyword evidence="3 9" id="KW-0812">Transmembrane</keyword>
<dbReference type="AlphaFoldDB" id="A0AAJ8BBZ9"/>
<dbReference type="GO" id="GO:0004930">
    <property type="term" value="F:G protein-coupled receptor activity"/>
    <property type="evidence" value="ECO:0007669"/>
    <property type="project" value="UniProtKB-KW"/>
</dbReference>
<comment type="subcellular location">
    <subcellularLocation>
        <location evidence="1">Membrane</location>
        <topology evidence="1">Multi-pass membrane protein</topology>
    </subcellularLocation>
</comment>
<evidence type="ECO:0000256" key="4">
    <source>
        <dbReference type="ARBA" id="ARBA00022989"/>
    </source>
</evidence>
<evidence type="ECO:0000256" key="9">
    <source>
        <dbReference type="SAM" id="Phobius"/>
    </source>
</evidence>
<keyword evidence="2" id="KW-0716">Sensory transduction</keyword>
<feature type="transmembrane region" description="Helical" evidence="9">
    <location>
        <begin position="12"/>
        <end position="31"/>
    </location>
</feature>
<evidence type="ECO:0000256" key="1">
    <source>
        <dbReference type="ARBA" id="ARBA00004141"/>
    </source>
</evidence>
<dbReference type="Proteomes" id="UP000694890">
    <property type="component" value="Linkage group LG1"/>
</dbReference>
<evidence type="ECO:0000256" key="5">
    <source>
        <dbReference type="ARBA" id="ARBA00023040"/>
    </source>
</evidence>
<evidence type="ECO:0000256" key="2">
    <source>
        <dbReference type="ARBA" id="ARBA00022606"/>
    </source>
</evidence>
<evidence type="ECO:0000313" key="10">
    <source>
        <dbReference type="Proteomes" id="UP000694890"/>
    </source>
</evidence>
<feature type="transmembrane region" description="Helical" evidence="9">
    <location>
        <begin position="79"/>
        <end position="105"/>
    </location>
</feature>
<feature type="transmembrane region" description="Helical" evidence="9">
    <location>
        <begin position="52"/>
        <end position="73"/>
    </location>
</feature>
<evidence type="ECO:0000256" key="3">
    <source>
        <dbReference type="ARBA" id="ARBA00022692"/>
    </source>
</evidence>
<sequence>MACQYIDLGEQAFLLINGLLISLNLAANIFYACRLIFPSRSRQRLKQPLKMLLGFLVWCQLSTAFLCIMYCLLKLHRGFAVFLVSWAVVMYFMHNSMTCYVWLNLYYCINIVPVQRAFLVWVKRNIKSVIFLALLFDGTLFSFTGAVDIAYATCIDFTYSNVSSFFSACYLHRHMRRMAQTGSCFSAPRIQSQLRVTITGISQGSIYSIYFTVITLYMLGTTFNLGVGQAVFRQRAANIWIRGTEWFKVPKAQQSRQGG</sequence>
<dbReference type="GeneID" id="127142840"/>
<dbReference type="PANTHER" id="PTHR11394">
    <property type="entry name" value="TASTE RECEPTOR TYPE 2"/>
    <property type="match status" value="1"/>
</dbReference>